<organism evidence="1 2">
    <name type="scientific">Quercus suber</name>
    <name type="common">Cork oak</name>
    <dbReference type="NCBI Taxonomy" id="58331"/>
    <lineage>
        <taxon>Eukaryota</taxon>
        <taxon>Viridiplantae</taxon>
        <taxon>Streptophyta</taxon>
        <taxon>Embryophyta</taxon>
        <taxon>Tracheophyta</taxon>
        <taxon>Spermatophyta</taxon>
        <taxon>Magnoliopsida</taxon>
        <taxon>eudicotyledons</taxon>
        <taxon>Gunneridae</taxon>
        <taxon>Pentapetalae</taxon>
        <taxon>rosids</taxon>
        <taxon>fabids</taxon>
        <taxon>Fagales</taxon>
        <taxon>Fagaceae</taxon>
        <taxon>Quercus</taxon>
    </lineage>
</organism>
<proteinExistence type="predicted"/>
<evidence type="ECO:0000313" key="2">
    <source>
        <dbReference type="Proteomes" id="UP000237347"/>
    </source>
</evidence>
<accession>A0AAW0JMX6</accession>
<dbReference type="AlphaFoldDB" id="A0AAW0JMX6"/>
<dbReference type="Proteomes" id="UP000237347">
    <property type="component" value="Unassembled WGS sequence"/>
</dbReference>
<name>A0AAW0JMX6_QUESU</name>
<comment type="caution">
    <text evidence="1">The sequence shown here is derived from an EMBL/GenBank/DDBJ whole genome shotgun (WGS) entry which is preliminary data.</text>
</comment>
<keyword evidence="2" id="KW-1185">Reference proteome</keyword>
<protein>
    <submittedName>
        <fullName evidence="1">Uncharacterized protein</fullName>
    </submittedName>
</protein>
<dbReference type="EMBL" id="PKMF04000515">
    <property type="protein sequence ID" value="KAK7827847.1"/>
    <property type="molecule type" value="Genomic_DNA"/>
</dbReference>
<reference evidence="1 2" key="1">
    <citation type="journal article" date="2018" name="Sci. Data">
        <title>The draft genome sequence of cork oak.</title>
        <authorList>
            <person name="Ramos A.M."/>
            <person name="Usie A."/>
            <person name="Barbosa P."/>
            <person name="Barros P.M."/>
            <person name="Capote T."/>
            <person name="Chaves I."/>
            <person name="Simoes F."/>
            <person name="Abreu I."/>
            <person name="Carrasquinho I."/>
            <person name="Faro C."/>
            <person name="Guimaraes J.B."/>
            <person name="Mendonca D."/>
            <person name="Nobrega F."/>
            <person name="Rodrigues L."/>
            <person name="Saibo N.J.M."/>
            <person name="Varela M.C."/>
            <person name="Egas C."/>
            <person name="Matos J."/>
            <person name="Miguel C.M."/>
            <person name="Oliveira M.M."/>
            <person name="Ricardo C.P."/>
            <person name="Goncalves S."/>
        </authorList>
    </citation>
    <scope>NUCLEOTIDE SEQUENCE [LARGE SCALE GENOMIC DNA]</scope>
    <source>
        <strain evidence="2">cv. HL8</strain>
    </source>
</reference>
<sequence length="61" mass="7054">MFWDVIFLLTGGDLSCRTHFRLYIPDDIITGMCIDFIESTAVKILRVWGYSPESPLSRENN</sequence>
<evidence type="ECO:0000313" key="1">
    <source>
        <dbReference type="EMBL" id="KAK7827847.1"/>
    </source>
</evidence>
<gene>
    <name evidence="1" type="ORF">CFP56_030822</name>
</gene>